<sequence length="340" mass="34389">MTRSQFAFCWATVLCLLAVAGWRAVQEQLPGGRRSRLVLAGSGPPMRGQCPQAVRRGWARIRGWLAPELLVLPVGLALGRVTASPVPVLAAALALLPLRRWRLRRRLTVEAGQRAAAVVELCAALAGELRSGATPEQALHLVTARLAEDPDGLRRLGVEPVARLAAGRYGGDVPAALQLLAELPGGSGAAAIAACWRVASDGGSGLAAALDRVAEALRGERALAEEITGELAGPRTTIAVLAALPGAGLLLGSGLGARPLEVLLHTSAGLGCLGAGAVLEGLGVLWTARIVRVAAQGGVEAPQGVAGGRPRAGAEGPAGGGGGRRGLLWARTLGAEAGVG</sequence>
<feature type="compositionally biased region" description="Low complexity" evidence="6">
    <location>
        <begin position="302"/>
        <end position="315"/>
    </location>
</feature>
<evidence type="ECO:0000256" key="2">
    <source>
        <dbReference type="ARBA" id="ARBA00022475"/>
    </source>
</evidence>
<feature type="transmembrane region" description="Helical" evidence="7">
    <location>
        <begin position="70"/>
        <end position="96"/>
    </location>
</feature>
<dbReference type="Proteomes" id="UP001212821">
    <property type="component" value="Chromosome"/>
</dbReference>
<keyword evidence="2" id="KW-1003">Cell membrane</keyword>
<dbReference type="PANTHER" id="PTHR35007">
    <property type="entry name" value="INTEGRAL MEMBRANE PROTEIN-RELATED"/>
    <property type="match status" value="1"/>
</dbReference>
<gene>
    <name evidence="9" type="ORF">O1G21_21060</name>
</gene>
<keyword evidence="4 7" id="KW-1133">Transmembrane helix</keyword>
<evidence type="ECO:0000256" key="5">
    <source>
        <dbReference type="ARBA" id="ARBA00023136"/>
    </source>
</evidence>
<evidence type="ECO:0000256" key="4">
    <source>
        <dbReference type="ARBA" id="ARBA00022989"/>
    </source>
</evidence>
<evidence type="ECO:0000313" key="10">
    <source>
        <dbReference type="Proteomes" id="UP001212821"/>
    </source>
</evidence>
<evidence type="ECO:0000313" key="9">
    <source>
        <dbReference type="EMBL" id="WBP88074.1"/>
    </source>
</evidence>
<feature type="domain" description="Type II secretion system protein GspF" evidence="8">
    <location>
        <begin position="122"/>
        <end position="250"/>
    </location>
</feature>
<dbReference type="EMBL" id="CP115450">
    <property type="protein sequence ID" value="WBP88074.1"/>
    <property type="molecule type" value="Genomic_DNA"/>
</dbReference>
<dbReference type="Pfam" id="PF00482">
    <property type="entry name" value="T2SSF"/>
    <property type="match status" value="1"/>
</dbReference>
<keyword evidence="10" id="KW-1185">Reference proteome</keyword>
<evidence type="ECO:0000256" key="7">
    <source>
        <dbReference type="SAM" id="Phobius"/>
    </source>
</evidence>
<comment type="subcellular location">
    <subcellularLocation>
        <location evidence="1">Cell membrane</location>
        <topology evidence="1">Multi-pass membrane protein</topology>
    </subcellularLocation>
</comment>
<feature type="region of interest" description="Disordered" evidence="6">
    <location>
        <begin position="302"/>
        <end position="323"/>
    </location>
</feature>
<evidence type="ECO:0000256" key="6">
    <source>
        <dbReference type="SAM" id="MobiDB-lite"/>
    </source>
</evidence>
<reference evidence="10" key="1">
    <citation type="submission" date="2022-12" db="EMBL/GenBank/DDBJ databases">
        <authorList>
            <person name="Mo P."/>
        </authorList>
    </citation>
    <scope>NUCLEOTIDE SEQUENCE [LARGE SCALE GENOMIC DNA]</scope>
    <source>
        <strain evidence="10">HUAS 3-15</strain>
    </source>
</reference>
<evidence type="ECO:0000256" key="3">
    <source>
        <dbReference type="ARBA" id="ARBA00022692"/>
    </source>
</evidence>
<keyword evidence="5 7" id="KW-0472">Membrane</keyword>
<keyword evidence="3 7" id="KW-0812">Transmembrane</keyword>
<dbReference type="PANTHER" id="PTHR35007:SF4">
    <property type="entry name" value="CONSERVED TRANSMEMBRANE PROTEIN-RELATED"/>
    <property type="match status" value="1"/>
</dbReference>
<organism evidence="9 10">
    <name type="scientific">Kitasatospora cathayae</name>
    <dbReference type="NCBI Taxonomy" id="3004092"/>
    <lineage>
        <taxon>Bacteria</taxon>
        <taxon>Bacillati</taxon>
        <taxon>Actinomycetota</taxon>
        <taxon>Actinomycetes</taxon>
        <taxon>Kitasatosporales</taxon>
        <taxon>Streptomycetaceae</taxon>
        <taxon>Kitasatospora</taxon>
    </lineage>
</organism>
<protein>
    <submittedName>
        <fullName evidence="9">Type II secretion system F family protein</fullName>
    </submittedName>
</protein>
<dbReference type="RefSeq" id="WP_270146046.1">
    <property type="nucleotide sequence ID" value="NZ_CP115450.1"/>
</dbReference>
<evidence type="ECO:0000259" key="8">
    <source>
        <dbReference type="Pfam" id="PF00482"/>
    </source>
</evidence>
<name>A0ABY7Q7C6_9ACTN</name>
<accession>A0ABY7Q7C6</accession>
<evidence type="ECO:0000256" key="1">
    <source>
        <dbReference type="ARBA" id="ARBA00004651"/>
    </source>
</evidence>
<proteinExistence type="predicted"/>
<dbReference type="InterPro" id="IPR018076">
    <property type="entry name" value="T2SS_GspF_dom"/>
</dbReference>